<reference evidence="6 7" key="1">
    <citation type="submission" date="2023-08" db="EMBL/GenBank/DDBJ databases">
        <title>Black Yeasts Isolated from many extreme environments.</title>
        <authorList>
            <person name="Coleine C."/>
            <person name="Stajich J.E."/>
            <person name="Selbmann L."/>
        </authorList>
    </citation>
    <scope>NUCLEOTIDE SEQUENCE [LARGE SCALE GENOMIC DNA]</scope>
    <source>
        <strain evidence="6 7">CCFEE 5885</strain>
    </source>
</reference>
<protein>
    <recommendedName>
        <fullName evidence="5">Xylanolytic transcriptional activator regulatory domain-containing protein</fullName>
    </recommendedName>
</protein>
<dbReference type="PANTHER" id="PTHR47424:SF9">
    <property type="entry name" value="TAH-2"/>
    <property type="match status" value="1"/>
</dbReference>
<feature type="region of interest" description="Disordered" evidence="4">
    <location>
        <begin position="1"/>
        <end position="36"/>
    </location>
</feature>
<comment type="caution">
    <text evidence="6">The sequence shown here is derived from an EMBL/GenBank/DDBJ whole genome shotgun (WGS) entry which is preliminary data.</text>
</comment>
<dbReference type="InterPro" id="IPR007219">
    <property type="entry name" value="XnlR_reg_dom"/>
</dbReference>
<name>A0ABR0K034_9EURO</name>
<accession>A0ABR0K034</accession>
<keyword evidence="3" id="KW-0539">Nucleus</keyword>
<keyword evidence="1" id="KW-0805">Transcription regulation</keyword>
<keyword evidence="7" id="KW-1185">Reference proteome</keyword>
<gene>
    <name evidence="6" type="ORF">LTR24_008454</name>
</gene>
<sequence>MPRPRVKDEDRKRVAKQRRAVRTQSSVSESDVSRSLQLGEALAEASPNDAEIAIESLLTLSGSRSAPKTPATESAYGSTMAHAPVPKLARLLRDGHGKFIFVGDSSNLAFLQNIRRLARTAIGDSGLTTDPMRHAMIEAIPNTINFRTPSTVSLKPTKAEAQDLVHHYMLAASGAIDLFDKADIMQHLATWTEDKSADNPTTDAIFYLVLAIGARNRSTDDDDLSERFFSRGRGLAISSFMDDPSVLTVQSYVLITFFLLSSCRRNGAFMLLGIAIRAAYALGLHRNDISALFESRERQTRERVWKSLRVLDIFMSASLGRPPATSEVDRGNVGWESKDHDYEDVKMGALHSSAMLRICFIFERILNEVYCRREVDVQLVNAISAQYRDWNMALDAGLDIEGLAEGETAISSMGLPQAIGLAHLKGSYYWSIILLTRPFLIFDVSSKIGKANGDARPTSPSKTANADTATLSEACIDAALRSVEVASDLVHTPGCPKRPFIVTNSLFVSALVIGLAMLGDYDKSFPLLSSLEQAKNVLGQLARHDPSGRRYYMITSYLQQAALEHVRRRDEAQTQRRRQGIQSIFGDLLNKEAPALQPVAECSAEAVAIESSATTQSGNPQDTSWTQRLDDSPNKKGPILTTSGTLASAAKDTSTLPSSLDPSLTPGGTARGDDFLNSWQSTDTDAFSLPSYAEEFPLFSLMDDYTAGDSYLDMC</sequence>
<evidence type="ECO:0000256" key="2">
    <source>
        <dbReference type="ARBA" id="ARBA00023163"/>
    </source>
</evidence>
<keyword evidence="2" id="KW-0804">Transcription</keyword>
<dbReference type="InterPro" id="IPR051127">
    <property type="entry name" value="Fungal_SecMet_Regulators"/>
</dbReference>
<evidence type="ECO:0000256" key="1">
    <source>
        <dbReference type="ARBA" id="ARBA00023015"/>
    </source>
</evidence>
<evidence type="ECO:0000256" key="4">
    <source>
        <dbReference type="SAM" id="MobiDB-lite"/>
    </source>
</evidence>
<evidence type="ECO:0000259" key="5">
    <source>
        <dbReference type="SMART" id="SM00906"/>
    </source>
</evidence>
<dbReference type="Pfam" id="PF04082">
    <property type="entry name" value="Fungal_trans"/>
    <property type="match status" value="1"/>
</dbReference>
<dbReference type="EMBL" id="JAVRRG010000147">
    <property type="protein sequence ID" value="KAK5080618.1"/>
    <property type="molecule type" value="Genomic_DNA"/>
</dbReference>
<dbReference type="CDD" id="cd12148">
    <property type="entry name" value="fungal_TF_MHR"/>
    <property type="match status" value="1"/>
</dbReference>
<feature type="compositionally biased region" description="Low complexity" evidence="4">
    <location>
        <begin position="652"/>
        <end position="666"/>
    </location>
</feature>
<dbReference type="Proteomes" id="UP001345013">
    <property type="component" value="Unassembled WGS sequence"/>
</dbReference>
<evidence type="ECO:0000256" key="3">
    <source>
        <dbReference type="ARBA" id="ARBA00023242"/>
    </source>
</evidence>
<evidence type="ECO:0000313" key="7">
    <source>
        <dbReference type="Proteomes" id="UP001345013"/>
    </source>
</evidence>
<feature type="compositionally biased region" description="Polar residues" evidence="4">
    <location>
        <begin position="611"/>
        <end position="627"/>
    </location>
</feature>
<evidence type="ECO:0000313" key="6">
    <source>
        <dbReference type="EMBL" id="KAK5080618.1"/>
    </source>
</evidence>
<feature type="region of interest" description="Disordered" evidence="4">
    <location>
        <begin position="611"/>
        <end position="675"/>
    </location>
</feature>
<proteinExistence type="predicted"/>
<dbReference type="SMART" id="SM00906">
    <property type="entry name" value="Fungal_trans"/>
    <property type="match status" value="1"/>
</dbReference>
<feature type="compositionally biased region" description="Basic and acidic residues" evidence="4">
    <location>
        <begin position="1"/>
        <end position="12"/>
    </location>
</feature>
<dbReference type="PANTHER" id="PTHR47424">
    <property type="entry name" value="REGULATORY PROTEIN GAL4"/>
    <property type="match status" value="1"/>
</dbReference>
<feature type="domain" description="Xylanolytic transcriptional activator regulatory" evidence="5">
    <location>
        <begin position="268"/>
        <end position="342"/>
    </location>
</feature>
<organism evidence="6 7">
    <name type="scientific">Lithohypha guttulata</name>
    <dbReference type="NCBI Taxonomy" id="1690604"/>
    <lineage>
        <taxon>Eukaryota</taxon>
        <taxon>Fungi</taxon>
        <taxon>Dikarya</taxon>
        <taxon>Ascomycota</taxon>
        <taxon>Pezizomycotina</taxon>
        <taxon>Eurotiomycetes</taxon>
        <taxon>Chaetothyriomycetidae</taxon>
        <taxon>Chaetothyriales</taxon>
        <taxon>Trichomeriaceae</taxon>
        <taxon>Lithohypha</taxon>
    </lineage>
</organism>
<feature type="compositionally biased region" description="Low complexity" evidence="4">
    <location>
        <begin position="22"/>
        <end position="35"/>
    </location>
</feature>